<protein>
    <recommendedName>
        <fullName evidence="14">Gypsy retrotransposon integrase-like protein 1</fullName>
        <ecNumber evidence="2">3.1.26.4</ecNumber>
    </recommendedName>
</protein>
<dbReference type="CDD" id="cd00303">
    <property type="entry name" value="retropepsin_like"/>
    <property type="match status" value="1"/>
</dbReference>
<dbReference type="InterPro" id="IPR036397">
    <property type="entry name" value="RNaseH_sf"/>
</dbReference>
<dbReference type="GO" id="GO:0006508">
    <property type="term" value="P:proteolysis"/>
    <property type="evidence" value="ECO:0007669"/>
    <property type="project" value="UniProtKB-KW"/>
</dbReference>
<dbReference type="InterPro" id="IPR012337">
    <property type="entry name" value="RNaseH-like_sf"/>
</dbReference>
<dbReference type="FunFam" id="3.10.10.10:FF:000002">
    <property type="entry name" value="Retrovirus-related Pol polyprotein from transposon 17.6-like protein"/>
    <property type="match status" value="1"/>
</dbReference>
<dbReference type="CDD" id="cd09274">
    <property type="entry name" value="RNase_HI_RT_Ty3"/>
    <property type="match status" value="1"/>
</dbReference>
<evidence type="ECO:0000256" key="5">
    <source>
        <dbReference type="ARBA" id="ARBA00022695"/>
    </source>
</evidence>
<dbReference type="GO" id="GO:0004523">
    <property type="term" value="F:RNA-DNA hybrid ribonuclease activity"/>
    <property type="evidence" value="ECO:0007669"/>
    <property type="project" value="UniProtKB-EC"/>
</dbReference>
<dbReference type="Gene3D" id="3.10.10.10">
    <property type="entry name" value="HIV Type 1 Reverse Transcriptase, subunit A, domain 1"/>
    <property type="match status" value="1"/>
</dbReference>
<dbReference type="InterPro" id="IPR000477">
    <property type="entry name" value="RT_dom"/>
</dbReference>
<keyword evidence="11" id="KW-0229">DNA integration</keyword>
<evidence type="ECO:0000313" key="19">
    <source>
        <dbReference type="Proteomes" id="UP000694427"/>
    </source>
</evidence>
<dbReference type="InterPro" id="IPR043502">
    <property type="entry name" value="DNA/RNA_pol_sf"/>
</dbReference>
<reference evidence="18" key="2">
    <citation type="submission" date="2025-09" db="UniProtKB">
        <authorList>
            <consortium name="Ensembl"/>
        </authorList>
    </citation>
    <scope>IDENTIFICATION</scope>
</reference>
<accession>A0A8C1LDW6</accession>
<dbReference type="PROSITE" id="PS50878">
    <property type="entry name" value="RT_POL"/>
    <property type="match status" value="1"/>
</dbReference>
<evidence type="ECO:0000259" key="16">
    <source>
        <dbReference type="PROSITE" id="PS50878"/>
    </source>
</evidence>
<name>A0A8C1LDW6_CYPCA</name>
<keyword evidence="13" id="KW-0511">Multifunctional enzyme</keyword>
<dbReference type="PROSITE" id="PS50994">
    <property type="entry name" value="INTEGRASE"/>
    <property type="match status" value="1"/>
</dbReference>
<keyword evidence="5" id="KW-0548">Nucleotidyltransferase</keyword>
<dbReference type="FunFam" id="3.30.420.10:FF:000032">
    <property type="entry name" value="Retrovirus-related Pol polyprotein from transposon 297-like Protein"/>
    <property type="match status" value="1"/>
</dbReference>
<dbReference type="GO" id="GO:0003723">
    <property type="term" value="F:RNA binding"/>
    <property type="evidence" value="ECO:0007669"/>
    <property type="project" value="UniProtKB-KW"/>
</dbReference>
<dbReference type="InterPro" id="IPR043128">
    <property type="entry name" value="Rev_trsase/Diguanyl_cyclase"/>
</dbReference>
<keyword evidence="3" id="KW-0645">Protease</keyword>
<evidence type="ECO:0000256" key="1">
    <source>
        <dbReference type="ARBA" id="ARBA00010879"/>
    </source>
</evidence>
<dbReference type="FunFam" id="3.10.10.10:FF:000007">
    <property type="entry name" value="Retrovirus-related Pol polyprotein from transposon 17.6-like Protein"/>
    <property type="match status" value="1"/>
</dbReference>
<dbReference type="CDD" id="cd01647">
    <property type="entry name" value="RT_LTR"/>
    <property type="match status" value="1"/>
</dbReference>
<dbReference type="GO" id="GO:0003964">
    <property type="term" value="F:RNA-directed DNA polymerase activity"/>
    <property type="evidence" value="ECO:0007669"/>
    <property type="project" value="UniProtKB-KW"/>
</dbReference>
<evidence type="ECO:0000259" key="17">
    <source>
        <dbReference type="PROSITE" id="PS50994"/>
    </source>
</evidence>
<dbReference type="SUPFAM" id="SSF56672">
    <property type="entry name" value="DNA/RNA polymerases"/>
    <property type="match status" value="1"/>
</dbReference>
<dbReference type="PANTHER" id="PTHR37984">
    <property type="entry name" value="PROTEIN CBG26694"/>
    <property type="match status" value="1"/>
</dbReference>
<dbReference type="Gene3D" id="3.30.70.270">
    <property type="match status" value="2"/>
</dbReference>
<feature type="domain" description="Reverse transcriptase" evidence="16">
    <location>
        <begin position="340"/>
        <end position="519"/>
    </location>
</feature>
<dbReference type="SUPFAM" id="SSF50630">
    <property type="entry name" value="Acid proteases"/>
    <property type="match status" value="1"/>
</dbReference>
<evidence type="ECO:0000256" key="7">
    <source>
        <dbReference type="ARBA" id="ARBA00022759"/>
    </source>
</evidence>
<evidence type="ECO:0000256" key="2">
    <source>
        <dbReference type="ARBA" id="ARBA00012180"/>
    </source>
</evidence>
<proteinExistence type="inferred from homology"/>
<organism evidence="18 19">
    <name type="scientific">Cyprinus carpio</name>
    <name type="common">Common carp</name>
    <dbReference type="NCBI Taxonomy" id="7962"/>
    <lineage>
        <taxon>Eukaryota</taxon>
        <taxon>Metazoa</taxon>
        <taxon>Chordata</taxon>
        <taxon>Craniata</taxon>
        <taxon>Vertebrata</taxon>
        <taxon>Euteleostomi</taxon>
        <taxon>Actinopterygii</taxon>
        <taxon>Neopterygii</taxon>
        <taxon>Teleostei</taxon>
        <taxon>Ostariophysi</taxon>
        <taxon>Cypriniformes</taxon>
        <taxon>Cyprinidae</taxon>
        <taxon>Cyprininae</taxon>
        <taxon>Cyprinus</taxon>
    </lineage>
</organism>
<dbReference type="FunFam" id="3.30.70.270:FF:000115">
    <property type="entry name" value="Polyprotein of retroviral origin, putative"/>
    <property type="match status" value="1"/>
</dbReference>
<dbReference type="InterPro" id="IPR041588">
    <property type="entry name" value="Integrase_H2C2"/>
</dbReference>
<dbReference type="InterPro" id="IPR001969">
    <property type="entry name" value="Aspartic_peptidase_AS"/>
</dbReference>
<keyword evidence="10" id="KW-0694">RNA-binding</keyword>
<dbReference type="InterPro" id="IPR001584">
    <property type="entry name" value="Integrase_cat-core"/>
</dbReference>
<evidence type="ECO:0000256" key="14">
    <source>
        <dbReference type="ARBA" id="ARBA00039658"/>
    </source>
</evidence>
<keyword evidence="7" id="KW-0255">Endonuclease</keyword>
<evidence type="ECO:0000256" key="12">
    <source>
        <dbReference type="ARBA" id="ARBA00022918"/>
    </source>
</evidence>
<evidence type="ECO:0000256" key="15">
    <source>
        <dbReference type="SAM" id="MobiDB-lite"/>
    </source>
</evidence>
<dbReference type="GO" id="GO:0015074">
    <property type="term" value="P:DNA integration"/>
    <property type="evidence" value="ECO:0007669"/>
    <property type="project" value="UniProtKB-KW"/>
</dbReference>
<dbReference type="FunFam" id="3.10.20.370:FF:000001">
    <property type="entry name" value="Retrovirus-related Pol polyprotein from transposon 17.6-like protein"/>
    <property type="match status" value="1"/>
</dbReference>
<dbReference type="Gene3D" id="3.10.20.370">
    <property type="match status" value="1"/>
</dbReference>
<evidence type="ECO:0000256" key="10">
    <source>
        <dbReference type="ARBA" id="ARBA00022884"/>
    </source>
</evidence>
<dbReference type="PANTHER" id="PTHR37984:SF5">
    <property type="entry name" value="PROTEIN NYNRIN-LIKE"/>
    <property type="match status" value="1"/>
</dbReference>
<keyword evidence="6" id="KW-0540">Nuclease</keyword>
<dbReference type="Proteomes" id="UP000694427">
    <property type="component" value="Unplaced"/>
</dbReference>
<dbReference type="Gene3D" id="2.40.70.10">
    <property type="entry name" value="Acid Proteases"/>
    <property type="match status" value="1"/>
</dbReference>
<dbReference type="Ensembl" id="ENSCCRT00010067250.1">
    <property type="protein sequence ID" value="ENSCCRP00010061272.1"/>
    <property type="gene ID" value="ENSCCRG00010026057.1"/>
</dbReference>
<evidence type="ECO:0000256" key="11">
    <source>
        <dbReference type="ARBA" id="ARBA00022908"/>
    </source>
</evidence>
<evidence type="ECO:0000256" key="3">
    <source>
        <dbReference type="ARBA" id="ARBA00022670"/>
    </source>
</evidence>
<dbReference type="InterPro" id="IPR041577">
    <property type="entry name" value="RT_RNaseH_2"/>
</dbReference>
<evidence type="ECO:0000256" key="6">
    <source>
        <dbReference type="ARBA" id="ARBA00022722"/>
    </source>
</evidence>
<dbReference type="Gene3D" id="1.10.340.70">
    <property type="match status" value="1"/>
</dbReference>
<dbReference type="InterPro" id="IPR021109">
    <property type="entry name" value="Peptidase_aspartic_dom_sf"/>
</dbReference>
<reference evidence="18" key="1">
    <citation type="submission" date="2025-08" db="UniProtKB">
        <authorList>
            <consortium name="Ensembl"/>
        </authorList>
    </citation>
    <scope>IDENTIFICATION</scope>
</reference>
<keyword evidence="12" id="KW-0695">RNA-directed DNA polymerase</keyword>
<comment type="similarity">
    <text evidence="1">Belongs to the beta type-B retroviral polymerase family. HERV class-II K(HML-2) pol subfamily.</text>
</comment>
<dbReference type="Pfam" id="PF17919">
    <property type="entry name" value="RT_RNaseH_2"/>
    <property type="match status" value="1"/>
</dbReference>
<dbReference type="Pfam" id="PF17921">
    <property type="entry name" value="Integrase_H2C2"/>
    <property type="match status" value="1"/>
</dbReference>
<keyword evidence="9" id="KW-0460">Magnesium</keyword>
<dbReference type="Gene3D" id="3.30.420.10">
    <property type="entry name" value="Ribonuclease H-like superfamily/Ribonuclease H"/>
    <property type="match status" value="1"/>
</dbReference>
<dbReference type="InterPro" id="IPR050951">
    <property type="entry name" value="Retrovirus_Pol_polyprotein"/>
</dbReference>
<dbReference type="Pfam" id="PF00665">
    <property type="entry name" value="rve"/>
    <property type="match status" value="1"/>
</dbReference>
<feature type="region of interest" description="Disordered" evidence="15">
    <location>
        <begin position="1239"/>
        <end position="1334"/>
    </location>
</feature>
<dbReference type="GO" id="GO:0004190">
    <property type="term" value="F:aspartic-type endopeptidase activity"/>
    <property type="evidence" value="ECO:0007669"/>
    <property type="project" value="InterPro"/>
</dbReference>
<evidence type="ECO:0000256" key="8">
    <source>
        <dbReference type="ARBA" id="ARBA00022801"/>
    </source>
</evidence>
<dbReference type="FunFam" id="1.10.340.70:FF:000001">
    <property type="entry name" value="Retrovirus-related Pol polyprotein from transposon gypsy-like Protein"/>
    <property type="match status" value="1"/>
</dbReference>
<evidence type="ECO:0000256" key="4">
    <source>
        <dbReference type="ARBA" id="ARBA00022679"/>
    </source>
</evidence>
<keyword evidence="8" id="KW-0378">Hydrolase</keyword>
<evidence type="ECO:0000313" key="18">
    <source>
        <dbReference type="Ensembl" id="ENSCCRP00010061272.1"/>
    </source>
</evidence>
<dbReference type="SUPFAM" id="SSF53098">
    <property type="entry name" value="Ribonuclease H-like"/>
    <property type="match status" value="1"/>
</dbReference>
<keyword evidence="4" id="KW-0808">Transferase</keyword>
<feature type="domain" description="Integrase catalytic" evidence="17">
    <location>
        <begin position="945"/>
        <end position="1103"/>
    </location>
</feature>
<sequence length="1334" mass="149629">MTDTRHPENGCFPVADMTDTSTAHISGIVEGTDMHIMIDTGSSISFINETTRMAIPYLRKRPLKSTFILSKSVTGQNLDTLGTVTVNLRLGTLTLQHDMHVIINVNQGIILGWDFLQKHQVVLNVGKSMCCLYDQTLPLLSKSQLTPVHCTAQITVTTTIPAQCEMHCIAQLIPSAVHAGLADGYCGLFEPYLFKLDGIAVARSLTMAENGQTVVRLMNPTNSPFVLQPGMQLGEFTPISSDDVVEHSDVVCNVSTPSTQVSPLQFEVQKGGLSDSQVKELHSLLYEFCDVFSKNPTDFGRTNIVTHKINTNNAIPIQKRAYRTSPQMQEVIQAHVDDMVAKGIVEASHSPWAAPIVMVRKKDGTWRFCVDYRGLNSVTIKDAHPLPRMDDTLDALRGSSIFSTMDLSSGYWQVQLHEADKPKTAFTTGRSLYQFTVMPMGLVNAPPTFQHLMQLVLHGLSWKTCLVYLDDIIVYSKSFSEHIQHLREVFQRLRAANLKLKPAKCSFAQPQVTFLGHVVSSAGLQPDGKNILKVKDWPIPGSPTEVRAFLGLCSYYRRFIHSFAQISEPLHALTQKGKLFVWTETEQEAFNSLRHALTNAPILSYPDFSKEFLLFTDASNTAIGCVLSQLNADNKERVIAYGSHVLTSTEKRWSTYDRELWAIVWSIRHFRQYLMGHSFRIITDHKPLLSLRRMVLDGDPTGRRARWALEIELYDWTIEYRHGHKHANADAMSRRPDKESREIANNSEIKSVHLVTTSMQTEVTEPYSTPVQPASSDKCSGFEPSNSAFPTCSSVACLGMGSEDIQQAQTADPVLSVVAEWVSSKKRPTYATLKGTASELRYFWKEFPRLTFVDSVLCRKVRPPPGDQILQVVVPPALQPVVFENLHGHSLSGHFSAQKTLQRALVRCFWPHMSRDITQWCAQCQACESRRPPTPHQQAPMQNIIVSMPFEKIAADLTELPVTQKGNRYVLAVMDYFTKYLNLYAVADQRATTIAKCLFEDYVGQHGVPQSLHTDQGRQFDSDLVKELCSLLGIHKTRTSPYHAMSDGMVERANRSIKDQLAKYLYTKGGEWDDHLKQVEFAYNTSVHSSTKHTPFFLAHGREARLPADFLLGVPIAPSRASPGTPNEYAHSMLGRLRSAFNTVADNIQSAGAQQKHYYDRHIRHTAYQPDDLVWVDLPAMSRHKLSPKWTGPYRVLSRLDSSTGDIGVTYKVLDLLDPRSKPKVIHYNRLKPYRSVWSPEPRPVPISPQSGRPPLTALSGSRPYVLQDSSLPKSVRPIQHVQERDGTLPSVQNELSEGSRAKLPVEISGEKPAEGMTTRSGRSVRPPIRYREL</sequence>
<dbReference type="PROSITE" id="PS00141">
    <property type="entry name" value="ASP_PROTEASE"/>
    <property type="match status" value="1"/>
</dbReference>
<evidence type="ECO:0000256" key="9">
    <source>
        <dbReference type="ARBA" id="ARBA00022842"/>
    </source>
</evidence>
<dbReference type="EC" id="3.1.26.4" evidence="2"/>
<keyword evidence="19" id="KW-1185">Reference proteome</keyword>
<dbReference type="Pfam" id="PF00078">
    <property type="entry name" value="RVT_1"/>
    <property type="match status" value="1"/>
</dbReference>
<evidence type="ECO:0000256" key="13">
    <source>
        <dbReference type="ARBA" id="ARBA00023268"/>
    </source>
</evidence>